<dbReference type="GO" id="GO:0044780">
    <property type="term" value="P:bacterial-type flagellum assembly"/>
    <property type="evidence" value="ECO:0007669"/>
    <property type="project" value="InterPro"/>
</dbReference>
<evidence type="ECO:0000313" key="5">
    <source>
        <dbReference type="Proteomes" id="UP000035909"/>
    </source>
</evidence>
<name>A0A0J1HEN7_9GAMM</name>
<evidence type="ECO:0008006" key="6">
    <source>
        <dbReference type="Google" id="ProtNLM"/>
    </source>
</evidence>
<dbReference type="Pfam" id="PF05130">
    <property type="entry name" value="FlgN"/>
    <property type="match status" value="1"/>
</dbReference>
<dbReference type="Proteomes" id="UP000035909">
    <property type="component" value="Unassembled WGS sequence"/>
</dbReference>
<evidence type="ECO:0000313" key="4">
    <source>
        <dbReference type="EMBL" id="KLV10071.1"/>
    </source>
</evidence>
<reference evidence="4 5" key="1">
    <citation type="submission" date="2015-05" db="EMBL/GenBank/DDBJ databases">
        <title>Photobacterium galathea sp. nov.</title>
        <authorList>
            <person name="Machado H."/>
            <person name="Gram L."/>
        </authorList>
    </citation>
    <scope>NUCLEOTIDE SEQUENCE [LARGE SCALE GENOMIC DNA]</scope>
    <source>
        <strain evidence="4 5">DSM 22954</strain>
    </source>
</reference>
<comment type="function">
    <text evidence="1">Required for the efficient initiation of filament assembly.</text>
</comment>
<keyword evidence="5" id="KW-1185">Reference proteome</keyword>
<evidence type="ECO:0000256" key="1">
    <source>
        <dbReference type="ARBA" id="ARBA00002397"/>
    </source>
</evidence>
<dbReference type="STRING" id="320778.ABT57_09960"/>
<comment type="caution">
    <text evidence="4">The sequence shown here is derived from an EMBL/GenBank/DDBJ whole genome shotgun (WGS) entry which is preliminary data.</text>
</comment>
<dbReference type="AlphaFoldDB" id="A0A0J1HEN7"/>
<proteinExistence type="inferred from homology"/>
<dbReference type="InterPro" id="IPR036679">
    <property type="entry name" value="FlgN-like_sf"/>
</dbReference>
<comment type="similarity">
    <text evidence="2">Belongs to the FlgN family.</text>
</comment>
<dbReference type="Gene3D" id="1.20.58.300">
    <property type="entry name" value="FlgN-like"/>
    <property type="match status" value="1"/>
</dbReference>
<organism evidence="4 5">
    <name type="scientific">Photobacterium ganghwense</name>
    <dbReference type="NCBI Taxonomy" id="320778"/>
    <lineage>
        <taxon>Bacteria</taxon>
        <taxon>Pseudomonadati</taxon>
        <taxon>Pseudomonadota</taxon>
        <taxon>Gammaproteobacteria</taxon>
        <taxon>Vibrionales</taxon>
        <taxon>Vibrionaceae</taxon>
        <taxon>Photobacterium</taxon>
    </lineage>
</organism>
<gene>
    <name evidence="4" type="ORF">ABT57_09960</name>
</gene>
<sequence length="139" mass="16016">MQLLKGIQQDIQQYDELQQILQALQASYLNFDGEAMQRMMQRQQPLLAVLAQRSTQRTVQLRQLGLPATPQGIRSLFQALPPALREKMQQQWQRLESVIVACRQLNQHNGQLSASFGELLAEISQGSQRHYARDQLMQM</sequence>
<evidence type="ECO:0000256" key="3">
    <source>
        <dbReference type="ARBA" id="ARBA00022795"/>
    </source>
</evidence>
<dbReference type="SUPFAM" id="SSF140566">
    <property type="entry name" value="FlgN-like"/>
    <property type="match status" value="1"/>
</dbReference>
<dbReference type="EMBL" id="LDOU01000007">
    <property type="protein sequence ID" value="KLV10071.1"/>
    <property type="molecule type" value="Genomic_DNA"/>
</dbReference>
<dbReference type="InterPro" id="IPR007809">
    <property type="entry name" value="FlgN-like"/>
</dbReference>
<keyword evidence="3" id="KW-1005">Bacterial flagellum biogenesis</keyword>
<accession>A0A0J1HEN7</accession>
<evidence type="ECO:0000256" key="2">
    <source>
        <dbReference type="ARBA" id="ARBA00007703"/>
    </source>
</evidence>
<protein>
    <recommendedName>
        <fullName evidence="6">LfgN</fullName>
    </recommendedName>
</protein>
<dbReference type="PATRIC" id="fig|320778.3.peg.2173"/>